<organism evidence="2 3">
    <name type="scientific">Fasciola gigantica</name>
    <name type="common">Giant liver fluke</name>
    <dbReference type="NCBI Taxonomy" id="46835"/>
    <lineage>
        <taxon>Eukaryota</taxon>
        <taxon>Metazoa</taxon>
        <taxon>Spiralia</taxon>
        <taxon>Lophotrochozoa</taxon>
        <taxon>Platyhelminthes</taxon>
        <taxon>Trematoda</taxon>
        <taxon>Digenea</taxon>
        <taxon>Plagiorchiida</taxon>
        <taxon>Echinostomata</taxon>
        <taxon>Echinostomatoidea</taxon>
        <taxon>Fasciolidae</taxon>
        <taxon>Fasciola</taxon>
    </lineage>
</organism>
<keyword evidence="3" id="KW-1185">Reference proteome</keyword>
<comment type="caution">
    <text evidence="2">The sequence shown here is derived from an EMBL/GenBank/DDBJ whole genome shotgun (WGS) entry which is preliminary data.</text>
</comment>
<feature type="compositionally biased region" description="Low complexity" evidence="1">
    <location>
        <begin position="48"/>
        <end position="77"/>
    </location>
</feature>
<accession>A0A504Z1N6</accession>
<feature type="region of interest" description="Disordered" evidence="1">
    <location>
        <begin position="29"/>
        <end position="77"/>
    </location>
</feature>
<name>A0A504Z1N6_FASGI</name>
<evidence type="ECO:0000256" key="1">
    <source>
        <dbReference type="SAM" id="MobiDB-lite"/>
    </source>
</evidence>
<sequence>MFSRESDQVTQNTPVAVFLNNFTLRSYSVHQIAPDRPPPTYNQPQQPPTTTQATAPSAAQPTPGMPATAAASGPMPAAPYGSAWGASPYGYGKFRVHFTPA</sequence>
<dbReference type="Proteomes" id="UP000316759">
    <property type="component" value="Unassembled WGS sequence"/>
</dbReference>
<reference evidence="2 3" key="1">
    <citation type="submission" date="2019-04" db="EMBL/GenBank/DDBJ databases">
        <title>Annotation for the trematode Fasciola gigantica.</title>
        <authorList>
            <person name="Choi Y.-J."/>
        </authorList>
    </citation>
    <scope>NUCLEOTIDE SEQUENCE [LARGE SCALE GENOMIC DNA]</scope>
    <source>
        <strain evidence="2">Uganda_cow_1</strain>
    </source>
</reference>
<protein>
    <submittedName>
        <fullName evidence="2">Uncharacterized protein</fullName>
    </submittedName>
</protein>
<feature type="compositionally biased region" description="Pro residues" evidence="1">
    <location>
        <begin position="35"/>
        <end position="47"/>
    </location>
</feature>
<dbReference type="EMBL" id="SUNJ01001588">
    <property type="protein sequence ID" value="TPP66625.1"/>
    <property type="molecule type" value="Genomic_DNA"/>
</dbReference>
<gene>
    <name evidence="2" type="ORF">FGIG_11798</name>
</gene>
<evidence type="ECO:0000313" key="2">
    <source>
        <dbReference type="EMBL" id="TPP66625.1"/>
    </source>
</evidence>
<evidence type="ECO:0000313" key="3">
    <source>
        <dbReference type="Proteomes" id="UP000316759"/>
    </source>
</evidence>
<dbReference type="AlphaFoldDB" id="A0A504Z1N6"/>
<proteinExistence type="predicted"/>